<feature type="region of interest" description="Disordered" evidence="1">
    <location>
        <begin position="45"/>
        <end position="64"/>
    </location>
</feature>
<comment type="caution">
    <text evidence="2">The sequence shown here is derived from an EMBL/GenBank/DDBJ whole genome shotgun (WGS) entry which is preliminary data.</text>
</comment>
<sequence length="237" mass="24101">MEELRHTGFRILAAIALVLGYSATVACSPGPAALPVAPSPGLTVALPSATPPPKATPGPGGTTPGIQLTVVPQRDGSFDVTENVMLPQATDILSLQLPTSGINLPGMMSPTTPKVTNLKVLADNQFVPVENSTVAGSGDLPLTVSATRVQLTYRLSGSTILASPSVSTRASSAIRPLTSGADAALPTDIKVTSGLLNAVCPLMAETRCAVGDPPDLTIQTGLPASKALVVLQLDLPR</sequence>
<dbReference type="Proteomes" id="UP000295447">
    <property type="component" value="Unassembled WGS sequence"/>
</dbReference>
<dbReference type="RefSeq" id="WP_238174472.1">
    <property type="nucleotide sequence ID" value="NZ_SODF01000002.1"/>
</dbReference>
<accession>A0A4R7ZQH0</accession>
<organism evidence="2 3">
    <name type="scientific">Kribbella kalugense</name>
    <dbReference type="NCBI Taxonomy" id="2512221"/>
    <lineage>
        <taxon>Bacteria</taxon>
        <taxon>Bacillati</taxon>
        <taxon>Actinomycetota</taxon>
        <taxon>Actinomycetes</taxon>
        <taxon>Propionibacteriales</taxon>
        <taxon>Kribbellaceae</taxon>
        <taxon>Kribbella</taxon>
    </lineage>
</organism>
<name>A0A4R7ZQH0_9ACTN</name>
<dbReference type="PROSITE" id="PS51257">
    <property type="entry name" value="PROKAR_LIPOPROTEIN"/>
    <property type="match status" value="1"/>
</dbReference>
<evidence type="ECO:0000313" key="3">
    <source>
        <dbReference type="Proteomes" id="UP000295447"/>
    </source>
</evidence>
<evidence type="ECO:0008006" key="4">
    <source>
        <dbReference type="Google" id="ProtNLM"/>
    </source>
</evidence>
<proteinExistence type="predicted"/>
<gene>
    <name evidence="2" type="ORF">EV650_5439</name>
</gene>
<keyword evidence="3" id="KW-1185">Reference proteome</keyword>
<dbReference type="AlphaFoldDB" id="A0A4R7ZQH0"/>
<reference evidence="2 3" key="1">
    <citation type="submission" date="2019-03" db="EMBL/GenBank/DDBJ databases">
        <title>Genomic Encyclopedia of Type Strains, Phase III (KMG-III): the genomes of soil and plant-associated and newly described type strains.</title>
        <authorList>
            <person name="Whitman W."/>
        </authorList>
    </citation>
    <scope>NUCLEOTIDE SEQUENCE [LARGE SCALE GENOMIC DNA]</scope>
    <source>
        <strain evidence="2 3">VKM Ac-2570</strain>
    </source>
</reference>
<dbReference type="EMBL" id="SODF01000002">
    <property type="protein sequence ID" value="TDW18838.1"/>
    <property type="molecule type" value="Genomic_DNA"/>
</dbReference>
<protein>
    <recommendedName>
        <fullName evidence="4">Lipoprotein</fullName>
    </recommendedName>
</protein>
<evidence type="ECO:0000313" key="2">
    <source>
        <dbReference type="EMBL" id="TDW18838.1"/>
    </source>
</evidence>
<evidence type="ECO:0000256" key="1">
    <source>
        <dbReference type="SAM" id="MobiDB-lite"/>
    </source>
</evidence>